<dbReference type="SUPFAM" id="SSF117074">
    <property type="entry name" value="Hypothetical protein PA1324"/>
    <property type="match status" value="2"/>
</dbReference>
<dbReference type="Pfam" id="PF17210">
    <property type="entry name" value="SdrD_B"/>
    <property type="match status" value="1"/>
</dbReference>
<dbReference type="GO" id="GO:0016787">
    <property type="term" value="F:hydrolase activity"/>
    <property type="evidence" value="ECO:0007669"/>
    <property type="project" value="InterPro"/>
</dbReference>
<proteinExistence type="predicted"/>
<dbReference type="InterPro" id="IPR047589">
    <property type="entry name" value="DUF11_rpt"/>
</dbReference>
<feature type="region of interest" description="Disordered" evidence="4">
    <location>
        <begin position="241"/>
        <end position="260"/>
    </location>
</feature>
<comment type="subcellular location">
    <subcellularLocation>
        <location evidence="1">Secreted</location>
    </subcellularLocation>
</comment>
<dbReference type="Proteomes" id="UP000250796">
    <property type="component" value="Chromosome MESINF"/>
</dbReference>
<evidence type="ECO:0008006" key="9">
    <source>
        <dbReference type="Google" id="ProtNLM"/>
    </source>
</evidence>
<keyword evidence="8" id="KW-1185">Reference proteome</keyword>
<evidence type="ECO:0000259" key="6">
    <source>
        <dbReference type="Pfam" id="PF17210"/>
    </source>
</evidence>
<feature type="domain" description="SD-repeat containing protein B" evidence="6">
    <location>
        <begin position="1258"/>
        <end position="1333"/>
    </location>
</feature>
<evidence type="ECO:0000259" key="5">
    <source>
        <dbReference type="Pfam" id="PF06439"/>
    </source>
</evidence>
<evidence type="ECO:0000256" key="3">
    <source>
        <dbReference type="ARBA" id="ARBA00022729"/>
    </source>
</evidence>
<dbReference type="RefSeq" id="WP_169698327.1">
    <property type="nucleotide sequence ID" value="NZ_LS974202.1"/>
</dbReference>
<feature type="region of interest" description="Disordered" evidence="4">
    <location>
        <begin position="361"/>
        <end position="383"/>
    </location>
</feature>
<dbReference type="Gene3D" id="2.60.40.10">
    <property type="entry name" value="Immunoglobulins"/>
    <property type="match status" value="4"/>
</dbReference>
<dbReference type="InterPro" id="IPR010496">
    <property type="entry name" value="AL/BT2_dom"/>
</dbReference>
<gene>
    <name evidence="7" type="ORF">MESINF_0446</name>
</gene>
<feature type="compositionally biased region" description="Basic and acidic residues" evidence="4">
    <location>
        <begin position="370"/>
        <end position="383"/>
    </location>
</feature>
<dbReference type="InterPro" id="IPR013783">
    <property type="entry name" value="Ig-like_fold"/>
</dbReference>
<protein>
    <recommendedName>
        <fullName evidence="9">DUF11 domain-containing protein</fullName>
    </recommendedName>
</protein>
<evidence type="ECO:0000256" key="4">
    <source>
        <dbReference type="SAM" id="MobiDB-lite"/>
    </source>
</evidence>
<organism evidence="7 8">
    <name type="scientific">Mesotoga infera</name>
    <dbReference type="NCBI Taxonomy" id="1236046"/>
    <lineage>
        <taxon>Bacteria</taxon>
        <taxon>Thermotogati</taxon>
        <taxon>Thermotogota</taxon>
        <taxon>Thermotogae</taxon>
        <taxon>Kosmotogales</taxon>
        <taxon>Kosmotogaceae</taxon>
        <taxon>Mesotoga</taxon>
    </lineage>
</organism>
<evidence type="ECO:0000256" key="2">
    <source>
        <dbReference type="ARBA" id="ARBA00022525"/>
    </source>
</evidence>
<evidence type="ECO:0000313" key="7">
    <source>
        <dbReference type="EMBL" id="SSC11895.1"/>
    </source>
</evidence>
<dbReference type="Gene3D" id="2.60.120.560">
    <property type="entry name" value="Exo-inulinase, domain 1"/>
    <property type="match status" value="1"/>
</dbReference>
<accession>A0A7Z7PPZ4</accession>
<dbReference type="InterPro" id="IPR033764">
    <property type="entry name" value="Sdr_B"/>
</dbReference>
<dbReference type="KEGG" id="minf:MESINF_0446"/>
<feature type="domain" description="3-keto-alpha-glucoside-1,2-lyase/3-keto-2-hydroxy-glucal hydratase" evidence="5">
    <location>
        <begin position="62"/>
        <end position="219"/>
    </location>
</feature>
<reference evidence="7 8" key="1">
    <citation type="submission" date="2017-01" db="EMBL/GenBank/DDBJ databases">
        <authorList>
            <person name="Erauso G."/>
        </authorList>
    </citation>
    <scope>NUCLEOTIDE SEQUENCE [LARGE SCALE GENOMIC DNA]</scope>
    <source>
        <strain evidence="7">MESINF1</strain>
    </source>
</reference>
<name>A0A7Z7PPZ4_9BACT</name>
<keyword evidence="3" id="KW-0732">Signal</keyword>
<dbReference type="Pfam" id="PF06439">
    <property type="entry name" value="3keto-disac_hyd"/>
    <property type="match status" value="1"/>
</dbReference>
<evidence type="ECO:0000313" key="8">
    <source>
        <dbReference type="Proteomes" id="UP000250796"/>
    </source>
</evidence>
<keyword evidence="2" id="KW-0964">Secreted</keyword>
<dbReference type="GO" id="GO:0005576">
    <property type="term" value="C:extracellular region"/>
    <property type="evidence" value="ECO:0007669"/>
    <property type="project" value="UniProtKB-SubCell"/>
</dbReference>
<dbReference type="NCBIfam" id="TIGR01451">
    <property type="entry name" value="B_ant_repeat"/>
    <property type="match status" value="1"/>
</dbReference>
<feature type="compositionally biased region" description="Low complexity" evidence="4">
    <location>
        <begin position="243"/>
        <end position="252"/>
    </location>
</feature>
<dbReference type="EMBL" id="LS974202">
    <property type="protein sequence ID" value="SSC11895.1"/>
    <property type="molecule type" value="Genomic_DNA"/>
</dbReference>
<evidence type="ECO:0000256" key="1">
    <source>
        <dbReference type="ARBA" id="ARBA00004613"/>
    </source>
</evidence>
<sequence length="1728" mass="185624">MRLRFLFIVLFLLSGAVSLIALQNYVDPAGYPAPWPDNPSLPLASYEFNSLNDLIDYYPTNYWNVAGGILSLTGSGERRAILDGDEGWDDYVVRSFGRITGGIQSGGSGYAIYVRVTGTARNINAYAFQVDPGLGNRFALRKVTDGRESGVLVWGAPAADFDWLEWHEVTIVARENSFTMYVDGIEVLRYTDNDNPFMNGRVGLRSWGPTQVEFDYVRVNESGSATSEWIPYTYSRGPIYDASGNSDNSNGGTSPRQEGDFVSSQNLPSIQFFADCDNLMFRMVLASNPLQLTGSGAPYKSSTWNILIDIDGDGYRDFAIELDGTDQGVAPDDIKVFYSTGKNQLLPDSDLIWKQDSAKHLTSPTNADGEPGRPADWDRDPSPLVRDFGRTRVIEYVDPSLGTVYLLDIQVPLAALDATSRGGPKLTTDDIFQLAFTTSSNTNNPIQKDLAFQGTYSMALNKPIPFGDLVNSCGHISQIPLTSSISVSGCGPSMIEAFVLDSHTAVSGVIRSTVTSVKFYYYFDYNGNGVADDGFEWVLIGDATAVDQFNPWRFQWNNSQVPQGDYIIKAVVRDNQGNTMDSYVQYNSGELRKVALLENTCSSISLTVSGKAFEDRGDNGGPFVSGVDLPKTNVRVRIYREADGNDVISNGDVFVAETNTDANGNYSFGPLPQYRYYVVVDSKSVAPTALNPGFPPATPWAEQTFKREFVNGAYYDVQAFGGINPEVSDNFATGSTAVSASNFQHLSVVDLSDGTQTVTGIDHGFSFNVIVNTNDTGDNGFRVAGNQGTLRQFVLNSNSIAGANAARFVMQTSQNSSSGSNSWWTIQPMSALPDITDIQTTIDGTVYTVQGNIINSNGSNFGGGLAGVDKIAIPPLNGKEIEIDSNGLEYVLRTSATAQGFSLKNIAFFNGGGTIGDVTAPVVINGQNFNLDNIVSGARADGSRPEDSSLNRRYGLVINASGTLKDSYIAYNGSGLLLTGNTIDVNRIIVLDNGIGPSGTDGNGVSIVSPAISVTLRNSIVESNGGSHAGVTHGNGVYTQGDKLTLLENTTIVDSTASAISLNESVGAVIRKSIVNGSLSGPGIRVSSDSSYGDFSLNSFGDNRGLAIDLLRSPSSDIIEGVNPNDGLLNANYGNMGVDHPVIALATRSGSALSIQGFVGQNTPSAVFAGSVVEIYSARAGDGDSYSGEDYGEGIKYIGSLIVDSQGNFEGNVSPVSEDTKVITAITRYESFSNVLGIPAYATSEFGPNKSVGSGLKISGYVYEDLNFNRTRDYAEPGIAGVRLKLWKFDGSGWTFQSYTQTDNEGFYSFDVSQGTYRVVEDAQNLFNSSTEGSDPVGYISTTPNWVEVIVDTVNKTADFGDFRGFIVKGFIFDDSGAGVISQANNATRDPGEAQIPGVLVTLTNGSDKYTRYTDQDGLYRFFVSGDPVYPIVIRETDLPAYTSTGDHDSGGSAPLDERNTITINSNVDSFAFYNFADVKRLLIEGINTVSGLPGNTVNLDHSLLVATYGSVSLETISSQGFGIAVYELDSAGNVLGLWDSNIARSPARYYFRLTVNIPTEAISGTFDTIIVRAVQDWSNSVGSDRAETYDTITVGAEGLSLRKETRNFSISGDWGLSSEGKPGEIIEYRISFANNGTLSIPSVVITDPLDRDLQLLQSSYSMGSSHGNVILSVDGSERLLVAEDGGDLNLDWAFCEGGVLTVNITKIIGALQPGSSGWLIFKTRLRR</sequence>